<dbReference type="PANTHER" id="PTHR43685">
    <property type="entry name" value="GLYCOSYLTRANSFERASE"/>
    <property type="match status" value="1"/>
</dbReference>
<dbReference type="GO" id="GO:0016740">
    <property type="term" value="F:transferase activity"/>
    <property type="evidence" value="ECO:0007669"/>
    <property type="project" value="UniProtKB-KW"/>
</dbReference>
<evidence type="ECO:0000313" key="4">
    <source>
        <dbReference type="Proteomes" id="UP000595895"/>
    </source>
</evidence>
<feature type="transmembrane region" description="Helical" evidence="2">
    <location>
        <begin position="752"/>
        <end position="770"/>
    </location>
</feature>
<keyword evidence="4" id="KW-1185">Reference proteome</keyword>
<feature type="transmembrane region" description="Helical" evidence="2">
    <location>
        <begin position="567"/>
        <end position="584"/>
    </location>
</feature>
<feature type="compositionally biased region" description="Basic and acidic residues" evidence="1">
    <location>
        <begin position="645"/>
        <end position="656"/>
    </location>
</feature>
<dbReference type="Pfam" id="PF13641">
    <property type="entry name" value="Glyco_tranf_2_3"/>
    <property type="match status" value="1"/>
</dbReference>
<dbReference type="InterPro" id="IPR050834">
    <property type="entry name" value="Glycosyltransf_2"/>
</dbReference>
<protein>
    <submittedName>
        <fullName evidence="3">Glycosyltransferase family 2 protein</fullName>
    </submittedName>
</protein>
<feature type="transmembrane region" description="Helical" evidence="2">
    <location>
        <begin position="591"/>
        <end position="609"/>
    </location>
</feature>
<feature type="transmembrane region" description="Helical" evidence="2">
    <location>
        <begin position="1226"/>
        <end position="1247"/>
    </location>
</feature>
<feature type="region of interest" description="Disordered" evidence="1">
    <location>
        <begin position="1026"/>
        <end position="1053"/>
    </location>
</feature>
<keyword evidence="2" id="KW-0812">Transmembrane</keyword>
<keyword evidence="3" id="KW-0808">Transferase</keyword>
<dbReference type="Proteomes" id="UP000595895">
    <property type="component" value="Chromosome"/>
</dbReference>
<evidence type="ECO:0000256" key="2">
    <source>
        <dbReference type="SAM" id="Phobius"/>
    </source>
</evidence>
<feature type="region of interest" description="Disordered" evidence="1">
    <location>
        <begin position="628"/>
        <end position="680"/>
    </location>
</feature>
<dbReference type="EMBL" id="CP066802">
    <property type="protein sequence ID" value="QQM66986.1"/>
    <property type="molecule type" value="Genomic_DNA"/>
</dbReference>
<dbReference type="InterPro" id="IPR029044">
    <property type="entry name" value="Nucleotide-diphossugar_trans"/>
</dbReference>
<feature type="transmembrane region" description="Helical" evidence="2">
    <location>
        <begin position="938"/>
        <end position="958"/>
    </location>
</feature>
<dbReference type="KEGG" id="awe:JG540_08015"/>
<dbReference type="AlphaFoldDB" id="A0A7T7M8R1"/>
<dbReference type="PANTHER" id="PTHR43685:SF3">
    <property type="entry name" value="SLR2126 PROTEIN"/>
    <property type="match status" value="1"/>
</dbReference>
<feature type="transmembrane region" description="Helical" evidence="2">
    <location>
        <begin position="724"/>
        <end position="743"/>
    </location>
</feature>
<feature type="region of interest" description="Disordered" evidence="1">
    <location>
        <begin position="299"/>
        <end position="322"/>
    </location>
</feature>
<dbReference type="Gene3D" id="3.90.550.10">
    <property type="entry name" value="Spore Coat Polysaccharide Biosynthesis Protein SpsA, Chain A"/>
    <property type="match status" value="1"/>
</dbReference>
<feature type="transmembrane region" description="Helical" evidence="2">
    <location>
        <begin position="331"/>
        <end position="355"/>
    </location>
</feature>
<feature type="compositionally biased region" description="Low complexity" evidence="1">
    <location>
        <begin position="671"/>
        <end position="680"/>
    </location>
</feature>
<dbReference type="RefSeq" id="WP_200275201.1">
    <property type="nucleotide sequence ID" value="NZ_CP066802.1"/>
</dbReference>
<feature type="transmembrane region" description="Helical" evidence="2">
    <location>
        <begin position="822"/>
        <end position="845"/>
    </location>
</feature>
<sequence length="1254" mass="130312">MSRSGTRVTPSRAGTVAVLVSAGSTPYLPEALSSLAAQTLLPDVILVVDTASRDNGLGDGTPVEELVEAAGLTSKAPVRIVRCPRARGFRDAVSQGLRAYTKLVETGNRWRSRAQSSEADGPGTLSGPTGAMSPITEEERVQVAAATSPQAGVEAARLWLLHDDCAPAPTCLAELVSAIRTSRSVGLAGPKQIDWERPERLLEVGLVTTASARRANDIAEGEIDQGQHDDRSDVLAVGSAGALIERDLWETVGGSSPLFPIFGDGLELSRAVRLSGHRVVVVPSARLRHRRASYLGLRPAALPEPDAPAPAATASDPDPDRSFRARRTAQLSAWAAFSARPLGLLLAYFQVLAVLRGAWRLLAKEPGLAVDEVKAAAEVLRRRPEIDSERQRLAGFGDADRSLIRELYISSRRINALRRDHSRQLRERAARAAAPSELEVRELSAIKTTRRAVLSLVLLLAAVAGAVGLSRVLVTRFLTGGALVNLGMGWHEAWTAAWSSWASSGDGLPTAPNPLLAVLSVPLLLLAPLGVKAETLVSLLLVLAVPLSALGAWYAAGAVSRRPAVRAWAALTWAAAPTLFLAVGQGRLPAVLVHLVLPWALMALSRALGDDRRDVILSGMVGAQRLSDADRAHRPVQPSRPAQAGRDEAPRADTARRTAQGTQGPVDDDPSTPVVDDGTGVVVSASTRRGARIRAAATEQYGPGSVSAAAAAGLLLGAVATADALVGSVLVLLLTALVSAALLRGWRARKRLLLTLAPVLVLMVPSWWVALRAAHSTGSVFSRQGLTSALRLLATEIGNPVAVQAPGSLDLLLGLPAAPSGLGLAGTALAVMRVCSLVLLVLALMSVPLLARPGHRARVGLVVALAGLLVAHLKLRLSTGLGLEAAEPAGGLVTVPGWAGTGVSLLQAGLVLAGVVVLDRAHSHLVRHSFGWRHLSVAAFNGASLLAAASLLVTWSWAVHTGAGGPLMMLRSGGRAVPAIATETQRATGGRVLAIGTDSQGLTASLWRADGHSLLDSLPVARSVSTARVTQPTGQPARPRPSTGLLTGAAPEGGPVSLSSDVAGTELAQLVVQLTSGQDEAVATGLARHGVAVVLLTDTGPSGTEAAAGINSTPGLEQLARTHAGRAWRVSAPAGEEVSGAALASPGSAEATFLPWPQGALQAQVPAAPGGEERTLFLAERADRGWRATLDGRALEPVPDPQGWRQAFKVPAAGGRLEVRHQSLPYQLMSLTIWAVCGATALAAVPLRRRRDGS</sequence>
<evidence type="ECO:0000256" key="1">
    <source>
        <dbReference type="SAM" id="MobiDB-lite"/>
    </source>
</evidence>
<dbReference type="SUPFAM" id="SSF53448">
    <property type="entry name" value="Nucleotide-diphospho-sugar transferases"/>
    <property type="match status" value="1"/>
</dbReference>
<feature type="region of interest" description="Disordered" evidence="1">
    <location>
        <begin position="109"/>
        <end position="129"/>
    </location>
</feature>
<proteinExistence type="predicted"/>
<evidence type="ECO:0000313" key="3">
    <source>
        <dbReference type="EMBL" id="QQM66986.1"/>
    </source>
</evidence>
<accession>A0A7T7M8R1</accession>
<organism evidence="3 4">
    <name type="scientific">Actinomyces weissii</name>
    <dbReference type="NCBI Taxonomy" id="675090"/>
    <lineage>
        <taxon>Bacteria</taxon>
        <taxon>Bacillati</taxon>
        <taxon>Actinomycetota</taxon>
        <taxon>Actinomycetes</taxon>
        <taxon>Actinomycetales</taxon>
        <taxon>Actinomycetaceae</taxon>
        <taxon>Actinomyces</taxon>
    </lineage>
</organism>
<feature type="compositionally biased region" description="Low complexity" evidence="1">
    <location>
        <begin position="299"/>
        <end position="316"/>
    </location>
</feature>
<keyword evidence="2" id="KW-0472">Membrane</keyword>
<name>A0A7T7M8R1_9ACTO</name>
<feature type="transmembrane region" description="Helical" evidence="2">
    <location>
        <begin position="895"/>
        <end position="918"/>
    </location>
</feature>
<feature type="transmembrane region" description="Helical" evidence="2">
    <location>
        <begin position="452"/>
        <end position="474"/>
    </location>
</feature>
<gene>
    <name evidence="3" type="ORF">JG540_08015</name>
</gene>
<keyword evidence="2" id="KW-1133">Transmembrane helix</keyword>
<feature type="transmembrane region" description="Helical" evidence="2">
    <location>
        <begin position="536"/>
        <end position="555"/>
    </location>
</feature>
<feature type="transmembrane region" description="Helical" evidence="2">
    <location>
        <begin position="857"/>
        <end position="875"/>
    </location>
</feature>
<reference evidence="3 4" key="1">
    <citation type="submission" date="2020-12" db="EMBL/GenBank/DDBJ databases">
        <authorList>
            <person name="Zhou J."/>
        </authorList>
    </citation>
    <scope>NUCLEOTIDE SEQUENCE [LARGE SCALE GENOMIC DNA]</scope>
    <source>
        <strain evidence="3 4">CCUG 61299</strain>
    </source>
</reference>